<dbReference type="Proteomes" id="UP001328733">
    <property type="component" value="Unassembled WGS sequence"/>
</dbReference>
<comment type="similarity">
    <text evidence="1">Belongs to the phycobiliprotein family.</text>
</comment>
<evidence type="ECO:0000313" key="4">
    <source>
        <dbReference type="EMBL" id="MEG3436025.1"/>
    </source>
</evidence>
<evidence type="ECO:0000313" key="5">
    <source>
        <dbReference type="Proteomes" id="UP001328733"/>
    </source>
</evidence>
<accession>A0AAW9QG94</accession>
<comment type="caution">
    <text evidence="4">The sequence shown here is derived from an EMBL/GenBank/DDBJ whole genome shotgun (WGS) entry which is preliminary data.</text>
</comment>
<dbReference type="Pfam" id="PF00502">
    <property type="entry name" value="Phycobilisome"/>
    <property type="match status" value="1"/>
</dbReference>
<proteinExistence type="inferred from homology"/>
<keyword evidence="3" id="KW-0089">Bile pigment</keyword>
<keyword evidence="5" id="KW-1185">Reference proteome</keyword>
<evidence type="ECO:0000256" key="2">
    <source>
        <dbReference type="ARBA" id="ARBA00022991"/>
    </source>
</evidence>
<dbReference type="InterPro" id="IPR009050">
    <property type="entry name" value="Globin-like_sf"/>
</dbReference>
<keyword evidence="2" id="KW-0157">Chromophore</keyword>
<dbReference type="AlphaFoldDB" id="A0AAW9QG94"/>
<evidence type="ECO:0000256" key="3">
    <source>
        <dbReference type="ARBA" id="ARBA00023307"/>
    </source>
</evidence>
<dbReference type="Gene3D" id="1.10.490.20">
    <property type="entry name" value="Phycocyanins"/>
    <property type="match status" value="1"/>
</dbReference>
<gene>
    <name evidence="4" type="ORF">V0288_02740</name>
</gene>
<dbReference type="InterPro" id="IPR038719">
    <property type="entry name" value="Phycobilisome_asu/bsu_sf"/>
</dbReference>
<dbReference type="EMBL" id="JBAFSM010000003">
    <property type="protein sequence ID" value="MEG3436025.1"/>
    <property type="molecule type" value="Genomic_DNA"/>
</dbReference>
<reference evidence="4 5" key="1">
    <citation type="submission" date="2024-01" db="EMBL/GenBank/DDBJ databases">
        <title>Genomic insights into the taxonomy and metabolism of the cyanobacterium Pannus brasiliensis CCIBt3594.</title>
        <authorList>
            <person name="Machado M."/>
            <person name="Botero N.B."/>
            <person name="Andreote A.P.D."/>
            <person name="Feitosa A.M.T."/>
            <person name="Popin R."/>
            <person name="Sivonen K."/>
            <person name="Fiore M.F."/>
        </authorList>
    </citation>
    <scope>NUCLEOTIDE SEQUENCE [LARGE SCALE GENOMIC DNA]</scope>
    <source>
        <strain evidence="4 5">CCIBt3594</strain>
    </source>
</reference>
<protein>
    <submittedName>
        <fullName evidence="4">Phycobilisome protein</fullName>
    </submittedName>
</protein>
<sequence length="156" mass="18046">MLTKLKRLSIDVDGRYADHNELQFLHDYLDSADDRISLYEKLEGIHGKIDEQLESDLKAIDPNLYRRGDRDVSAVCKRDRQHALRCISIATLLDDLERLRDDYLVWDSIVVRAFRDQRPANLTYQTMAKVLESFLSDEESHLILEAVQLTRATVAG</sequence>
<organism evidence="4 5">
    <name type="scientific">Pannus brasiliensis CCIBt3594</name>
    <dbReference type="NCBI Taxonomy" id="1427578"/>
    <lineage>
        <taxon>Bacteria</taxon>
        <taxon>Bacillati</taxon>
        <taxon>Cyanobacteriota</taxon>
        <taxon>Cyanophyceae</taxon>
        <taxon>Oscillatoriophycideae</taxon>
        <taxon>Chroococcales</taxon>
        <taxon>Microcystaceae</taxon>
        <taxon>Pannus</taxon>
    </lineage>
</organism>
<dbReference type="InterPro" id="IPR012128">
    <property type="entry name" value="Phycobilisome_asu/bsu"/>
</dbReference>
<dbReference type="RefSeq" id="WP_332863474.1">
    <property type="nucleotide sequence ID" value="NZ_JBAFSM010000003.1"/>
</dbReference>
<dbReference type="GO" id="GO:0030089">
    <property type="term" value="C:phycobilisome"/>
    <property type="evidence" value="ECO:0007669"/>
    <property type="project" value="InterPro"/>
</dbReference>
<dbReference type="SUPFAM" id="SSF46458">
    <property type="entry name" value="Globin-like"/>
    <property type="match status" value="1"/>
</dbReference>
<evidence type="ECO:0000256" key="1">
    <source>
        <dbReference type="ARBA" id="ARBA00008182"/>
    </source>
</evidence>
<dbReference type="GO" id="GO:0015979">
    <property type="term" value="P:photosynthesis"/>
    <property type="evidence" value="ECO:0007669"/>
    <property type="project" value="InterPro"/>
</dbReference>
<name>A0AAW9QG94_9CHRO</name>